<accession>A0A949NCJ2</accession>
<name>A0A949NCJ2_9FIRM</name>
<protein>
    <submittedName>
        <fullName evidence="1">Uncharacterized protein</fullName>
    </submittedName>
</protein>
<keyword evidence="2" id="KW-1185">Reference proteome</keyword>
<evidence type="ECO:0000313" key="1">
    <source>
        <dbReference type="EMBL" id="MBU9734941.1"/>
    </source>
</evidence>
<dbReference type="AlphaFoldDB" id="A0A949NCJ2"/>
<reference evidence="1" key="1">
    <citation type="submission" date="2021-06" db="EMBL/GenBank/DDBJ databases">
        <title>Description of novel taxa of the family Lachnospiraceae.</title>
        <authorList>
            <person name="Chaplin A.V."/>
            <person name="Sokolova S.R."/>
            <person name="Pikina A.P."/>
            <person name="Korzhanova M."/>
            <person name="Belova V."/>
            <person name="Korostin D."/>
            <person name="Efimov B.A."/>
        </authorList>
    </citation>
    <scope>NUCLEOTIDE SEQUENCE</scope>
    <source>
        <strain evidence="1">ASD5720</strain>
    </source>
</reference>
<organism evidence="1 2">
    <name type="scientific">Diplocloster agilis</name>
    <dbReference type="NCBI Taxonomy" id="2850323"/>
    <lineage>
        <taxon>Bacteria</taxon>
        <taxon>Bacillati</taxon>
        <taxon>Bacillota</taxon>
        <taxon>Clostridia</taxon>
        <taxon>Lachnospirales</taxon>
        <taxon>Lachnospiraceae</taxon>
        <taxon>Diplocloster</taxon>
    </lineage>
</organism>
<sequence length="163" mass="18755">MNLLKSGVIMTRLKKKQLIFAGLFLLFAVTLMLIFFACIANGSTVKQYRETPTGNIGVYSIWRIKENGDFESLKSARVIYKKAAVTDTRIVCSNITNSGTNAFIVIEYFLHNQQYYETIDYDFTENKSDNQETDPVETFLFVLSPFGYPFLHALWLKVQEFIC</sequence>
<gene>
    <name evidence="1" type="ORF">KTH89_00235</name>
</gene>
<dbReference type="RefSeq" id="WP_238723674.1">
    <property type="nucleotide sequence ID" value="NZ_JAHQCY010000002.1"/>
</dbReference>
<dbReference type="EMBL" id="JAHQCW010000001">
    <property type="protein sequence ID" value="MBU9734941.1"/>
    <property type="molecule type" value="Genomic_DNA"/>
</dbReference>
<evidence type="ECO:0000313" key="2">
    <source>
        <dbReference type="Proteomes" id="UP000712157"/>
    </source>
</evidence>
<comment type="caution">
    <text evidence="1">The sequence shown here is derived from an EMBL/GenBank/DDBJ whole genome shotgun (WGS) entry which is preliminary data.</text>
</comment>
<dbReference type="Proteomes" id="UP000712157">
    <property type="component" value="Unassembled WGS sequence"/>
</dbReference>
<proteinExistence type="predicted"/>